<sequence>MNIDNYINEGQNAIDRLWTMIKHVNDILENRCHQNFRVIGDMCLLDIPVDQSFQKEEFLKCQQKAIEKTRAILQEKNLEVETALVDIIKNIQEFPIQDESIKTSTRQLNKVKHFYQDLTYQSVLSCIKTSLNVLKDRANSRQQKSYVSEIALFQVHLMLQVPRVVVSPSLDEIQQTINLVAKSIIHTTQNILDWGITEDGQERLRWD</sequence>
<comment type="caution">
    <text evidence="2">The sequence shown here is derived from an EMBL/GenBank/DDBJ whole genome shotgun (WGS) entry which is preliminary data.</text>
</comment>
<dbReference type="AlphaFoldDB" id="X6M647"/>
<protein>
    <submittedName>
        <fullName evidence="2">Uncharacterized protein</fullName>
    </submittedName>
</protein>
<gene>
    <name evidence="2" type="ORF">RFI_28011</name>
</gene>
<evidence type="ECO:0000313" key="3">
    <source>
        <dbReference type="Proteomes" id="UP000023152"/>
    </source>
</evidence>
<dbReference type="GO" id="GO:0045505">
    <property type="term" value="F:dynein intermediate chain binding"/>
    <property type="evidence" value="ECO:0007669"/>
    <property type="project" value="InterPro"/>
</dbReference>
<dbReference type="GO" id="GO:0051959">
    <property type="term" value="F:dynein light intermediate chain binding"/>
    <property type="evidence" value="ECO:0007669"/>
    <property type="project" value="InterPro"/>
</dbReference>
<reference evidence="2 3" key="1">
    <citation type="journal article" date="2013" name="Curr. Biol.">
        <title>The Genome of the Foraminiferan Reticulomyxa filosa.</title>
        <authorList>
            <person name="Glockner G."/>
            <person name="Hulsmann N."/>
            <person name="Schleicher M."/>
            <person name="Noegel A.A."/>
            <person name="Eichinger L."/>
            <person name="Gallinger C."/>
            <person name="Pawlowski J."/>
            <person name="Sierra R."/>
            <person name="Euteneuer U."/>
            <person name="Pillet L."/>
            <person name="Moustafa A."/>
            <person name="Platzer M."/>
            <person name="Groth M."/>
            <person name="Szafranski K."/>
            <person name="Schliwa M."/>
        </authorList>
    </citation>
    <scope>NUCLEOTIDE SEQUENCE [LARGE SCALE GENOMIC DNA]</scope>
</reference>
<proteinExistence type="inferred from homology"/>
<dbReference type="GO" id="GO:0005858">
    <property type="term" value="C:axonemal dynein complex"/>
    <property type="evidence" value="ECO:0007669"/>
    <property type="project" value="TreeGrafter"/>
</dbReference>
<comment type="similarity">
    <text evidence="1">Belongs to the dynein heavy chain family.</text>
</comment>
<accession>X6M647</accession>
<dbReference type="Proteomes" id="UP000023152">
    <property type="component" value="Unassembled WGS sequence"/>
</dbReference>
<dbReference type="PANTHER" id="PTHR46532:SF4">
    <property type="entry name" value="AAA+ ATPASE DOMAIN-CONTAINING PROTEIN"/>
    <property type="match status" value="1"/>
</dbReference>
<evidence type="ECO:0000313" key="2">
    <source>
        <dbReference type="EMBL" id="ETO09364.1"/>
    </source>
</evidence>
<evidence type="ECO:0000256" key="1">
    <source>
        <dbReference type="ARBA" id="ARBA00008887"/>
    </source>
</evidence>
<organism evidence="2 3">
    <name type="scientific">Reticulomyxa filosa</name>
    <dbReference type="NCBI Taxonomy" id="46433"/>
    <lineage>
        <taxon>Eukaryota</taxon>
        <taxon>Sar</taxon>
        <taxon>Rhizaria</taxon>
        <taxon>Retaria</taxon>
        <taxon>Foraminifera</taxon>
        <taxon>Monothalamids</taxon>
        <taxon>Reticulomyxidae</taxon>
        <taxon>Reticulomyxa</taxon>
    </lineage>
</organism>
<keyword evidence="3" id="KW-1185">Reference proteome</keyword>
<name>X6M647_RETFI</name>
<dbReference type="PANTHER" id="PTHR46532">
    <property type="entry name" value="MALE FERTILITY FACTOR KL5"/>
    <property type="match status" value="1"/>
</dbReference>
<dbReference type="OrthoDB" id="286107at2759"/>
<dbReference type="InterPro" id="IPR026983">
    <property type="entry name" value="DHC"/>
</dbReference>
<dbReference type="EMBL" id="ASPP01024110">
    <property type="protein sequence ID" value="ETO09364.1"/>
    <property type="molecule type" value="Genomic_DNA"/>
</dbReference>
<dbReference type="GO" id="GO:0007018">
    <property type="term" value="P:microtubule-based movement"/>
    <property type="evidence" value="ECO:0007669"/>
    <property type="project" value="InterPro"/>
</dbReference>